<dbReference type="GO" id="GO:0042795">
    <property type="term" value="P:snRNA transcription by RNA polymerase II"/>
    <property type="evidence" value="ECO:0007669"/>
    <property type="project" value="TreeGrafter"/>
</dbReference>
<dbReference type="GO" id="GO:0019185">
    <property type="term" value="C:snRNA-activating protein complex"/>
    <property type="evidence" value="ECO:0007669"/>
    <property type="project" value="TreeGrafter"/>
</dbReference>
<reference evidence="12" key="1">
    <citation type="submission" date="2021-05" db="EMBL/GenBank/DDBJ databases">
        <authorList>
            <person name="Alioto T."/>
            <person name="Alioto T."/>
            <person name="Gomez Garrido J."/>
        </authorList>
    </citation>
    <scope>NUCLEOTIDE SEQUENCE</scope>
</reference>
<evidence type="ECO:0000256" key="11">
    <source>
        <dbReference type="SAM" id="SignalP"/>
    </source>
</evidence>
<dbReference type="AlphaFoldDB" id="A0A8D8S7Q2"/>
<keyword evidence="6" id="KW-0804">Transcription</keyword>
<keyword evidence="5" id="KW-0238">DNA-binding</keyword>
<dbReference type="EMBL" id="HBUF01201349">
    <property type="protein sequence ID" value="CAG6662017.1"/>
    <property type="molecule type" value="Transcribed_RNA"/>
</dbReference>
<keyword evidence="7" id="KW-0539">Nucleus</keyword>
<dbReference type="EMBL" id="HBUF01059619">
    <property type="protein sequence ID" value="CAG6625347.1"/>
    <property type="molecule type" value="Transcribed_RNA"/>
</dbReference>
<dbReference type="GO" id="GO:0003681">
    <property type="term" value="F:bent DNA binding"/>
    <property type="evidence" value="ECO:0007669"/>
    <property type="project" value="TreeGrafter"/>
</dbReference>
<evidence type="ECO:0000256" key="3">
    <source>
        <dbReference type="ARBA" id="ARBA00013634"/>
    </source>
</evidence>
<comment type="similarity">
    <text evidence="2">Belongs to the SNAPC3/SRD2 family.</text>
</comment>
<evidence type="ECO:0000256" key="6">
    <source>
        <dbReference type="ARBA" id="ARBA00023163"/>
    </source>
</evidence>
<comment type="subcellular location">
    <subcellularLocation>
        <location evidence="1">Nucleus</location>
    </subcellularLocation>
</comment>
<feature type="signal peptide" evidence="11">
    <location>
        <begin position="1"/>
        <end position="27"/>
    </location>
</feature>
<accession>A0A8D8S7Q2</accession>
<organism evidence="12">
    <name type="scientific">Cacopsylla melanoneura</name>
    <dbReference type="NCBI Taxonomy" id="428564"/>
    <lineage>
        <taxon>Eukaryota</taxon>
        <taxon>Metazoa</taxon>
        <taxon>Ecdysozoa</taxon>
        <taxon>Arthropoda</taxon>
        <taxon>Hexapoda</taxon>
        <taxon>Insecta</taxon>
        <taxon>Pterygota</taxon>
        <taxon>Neoptera</taxon>
        <taxon>Paraneoptera</taxon>
        <taxon>Hemiptera</taxon>
        <taxon>Sternorrhyncha</taxon>
        <taxon>Psylloidea</taxon>
        <taxon>Psyllidae</taxon>
        <taxon>Psyllinae</taxon>
        <taxon>Cacopsylla</taxon>
    </lineage>
</organism>
<dbReference type="GO" id="GO:0001046">
    <property type="term" value="F:core promoter sequence-specific DNA binding"/>
    <property type="evidence" value="ECO:0007669"/>
    <property type="project" value="TreeGrafter"/>
</dbReference>
<evidence type="ECO:0000256" key="8">
    <source>
        <dbReference type="ARBA" id="ARBA00025193"/>
    </source>
</evidence>
<feature type="chain" id="PRO_5033671091" description="snRNA-activating protein complex subunit 3" evidence="11">
    <location>
        <begin position="28"/>
        <end position="347"/>
    </location>
</feature>
<dbReference type="GO" id="GO:0005634">
    <property type="term" value="C:nucleus"/>
    <property type="evidence" value="ECO:0007669"/>
    <property type="project" value="UniProtKB-SubCell"/>
</dbReference>
<dbReference type="EMBL" id="HBUF01201347">
    <property type="protein sequence ID" value="CAG6662009.1"/>
    <property type="molecule type" value="Transcribed_RNA"/>
</dbReference>
<dbReference type="GO" id="GO:0001006">
    <property type="term" value="F:RNA polymerase III type 3 promoter sequence-specific DNA binding"/>
    <property type="evidence" value="ECO:0007669"/>
    <property type="project" value="TreeGrafter"/>
</dbReference>
<dbReference type="PANTHER" id="PTHR13421:SF16">
    <property type="entry name" value="SNRNA-ACTIVATING PROTEIN COMPLEX SUBUNIT 3"/>
    <property type="match status" value="1"/>
</dbReference>
<evidence type="ECO:0000256" key="10">
    <source>
        <dbReference type="ARBA" id="ARBA00029606"/>
    </source>
</evidence>
<sequence length="347" mass="40337">MKLFPFCLFIHYLTFPLFRECLRSTDADSLYTMFPKLETPSIDIANLQKCFMTNRRYEFQSECIKSVFRESNLKRKRNHIKLKSKMSMFLKYDKYMSGKRTKCPLVTPNSSDSGIASPYSEILFEVLLFNTLAPSEAWSPPACSQAFTVLGSQSLIELTKIIRCVNSFTDVAGDVSENPDQPSSQTLKDVVTSSLFFFGNNFYIDGVKDYSKVIKEWGERKKLSLGETYPMSTTLFRDLTIRLNYPYLYQHLGDCEHTIIFTEARFVDDSDEKLDRASFPKVKYQEDSMMQKCYICGHFYARWVVQGTDRLVFETNTLCDPCFKKYNYVDGKKVGEFQAYRILLDKK</sequence>
<evidence type="ECO:0000256" key="1">
    <source>
        <dbReference type="ARBA" id="ARBA00004123"/>
    </source>
</evidence>
<evidence type="ECO:0000256" key="4">
    <source>
        <dbReference type="ARBA" id="ARBA00023015"/>
    </source>
</evidence>
<dbReference type="PANTHER" id="PTHR13421">
    <property type="entry name" value="SNRNA-ACTIVATING PROTEIN COMPLEX SUBUNIT 3"/>
    <property type="match status" value="1"/>
</dbReference>
<name>A0A8D8S7Q2_9HEMI</name>
<comment type="subunit">
    <text evidence="9">Part of the SNAPc complex composed of 5 subunits: SNAPC1, SNAPC2, SNAPC3, SNAPC4 and SNAPC5. SNAPC3 interacts with SNAPC1.</text>
</comment>
<dbReference type="EMBL" id="HBUF01201354">
    <property type="protein sequence ID" value="CAG6662036.1"/>
    <property type="molecule type" value="Transcribed_RNA"/>
</dbReference>
<proteinExistence type="inferred from homology"/>
<dbReference type="GO" id="GO:0042796">
    <property type="term" value="P:snRNA transcription by RNA polymerase III"/>
    <property type="evidence" value="ECO:0007669"/>
    <property type="project" value="TreeGrafter"/>
</dbReference>
<dbReference type="EMBL" id="HBUF01201353">
    <property type="protein sequence ID" value="CAG6662033.1"/>
    <property type="molecule type" value="Transcribed_RNA"/>
</dbReference>
<evidence type="ECO:0000256" key="7">
    <source>
        <dbReference type="ARBA" id="ARBA00023242"/>
    </source>
</evidence>
<keyword evidence="4" id="KW-0805">Transcription regulation</keyword>
<evidence type="ECO:0000313" key="12">
    <source>
        <dbReference type="EMBL" id="CAG6662036.1"/>
    </source>
</evidence>
<protein>
    <recommendedName>
        <fullName evidence="3">snRNA-activating protein complex subunit 3</fullName>
    </recommendedName>
    <alternativeName>
        <fullName evidence="10">Small nuclear RNA-activating complex polypeptide 3</fullName>
    </alternativeName>
</protein>
<keyword evidence="11" id="KW-0732">Signal</keyword>
<dbReference type="EMBL" id="HBUF01201348">
    <property type="protein sequence ID" value="CAG6662013.1"/>
    <property type="molecule type" value="Transcribed_RNA"/>
</dbReference>
<evidence type="ECO:0000256" key="2">
    <source>
        <dbReference type="ARBA" id="ARBA00010410"/>
    </source>
</evidence>
<comment type="function">
    <text evidence="8">Part of the SNAPc complex required for the transcription of both RNA polymerase II and III small-nuclear RNA genes. Binds to the proximal sequence element (PSE), a non-TATA-box basal promoter element common to these 2 types of genes. Recruits TBP and BRF2 to the U6 snRNA TATA box.</text>
</comment>
<evidence type="ECO:0000256" key="5">
    <source>
        <dbReference type="ARBA" id="ARBA00023125"/>
    </source>
</evidence>
<evidence type="ECO:0000256" key="9">
    <source>
        <dbReference type="ARBA" id="ARBA00025958"/>
    </source>
</evidence>
<dbReference type="Pfam" id="PF12251">
    <property type="entry name" value="SNAPC3"/>
    <property type="match status" value="1"/>
</dbReference>
<dbReference type="GO" id="GO:0000978">
    <property type="term" value="F:RNA polymerase II cis-regulatory region sequence-specific DNA binding"/>
    <property type="evidence" value="ECO:0007669"/>
    <property type="project" value="TreeGrafter"/>
</dbReference>
<dbReference type="InterPro" id="IPR022042">
    <property type="entry name" value="snRNA-activating_su3"/>
</dbReference>
<dbReference type="EMBL" id="HBUF01201351">
    <property type="protein sequence ID" value="CAG6662025.1"/>
    <property type="molecule type" value="Transcribed_RNA"/>
</dbReference>